<keyword evidence="1" id="KW-0732">Signal</keyword>
<dbReference type="Pfam" id="PF00345">
    <property type="entry name" value="PapD_N"/>
    <property type="match status" value="1"/>
</dbReference>
<dbReference type="Gene3D" id="2.60.40.10">
    <property type="entry name" value="Immunoglobulins"/>
    <property type="match status" value="1"/>
</dbReference>
<feature type="domain" description="Pili assembly chaperone N-terminal" evidence="2">
    <location>
        <begin position="21"/>
        <end position="141"/>
    </location>
</feature>
<name>A0ABD4SSB2_9NEIS</name>
<dbReference type="InterPro" id="IPR016147">
    <property type="entry name" value="Pili_assmbl_chaperone_N"/>
</dbReference>
<dbReference type="RefSeq" id="WP_239894267.1">
    <property type="nucleotide sequence ID" value="NZ_JAJAXM010000023.1"/>
</dbReference>
<evidence type="ECO:0000313" key="3">
    <source>
        <dbReference type="EMBL" id="MCG9026650.1"/>
    </source>
</evidence>
<reference evidence="3 4" key="1">
    <citation type="submission" date="2021-10" db="EMBL/GenBank/DDBJ databases">
        <title>Whole-genome sequencing analysis of Laribacter hongkongensis: virulence gene profiles, carbohydrate-active enzyme prediction, and antimicrobial resistance characterization.</title>
        <authorList>
            <person name="Yuan P."/>
            <person name="Zhan Y."/>
            <person name="Chen D."/>
        </authorList>
    </citation>
    <scope>NUCLEOTIDE SEQUENCE [LARGE SCALE GENOMIC DNA]</scope>
    <source>
        <strain evidence="3 4">W67</strain>
    </source>
</reference>
<dbReference type="InterPro" id="IPR050643">
    <property type="entry name" value="Periplasmic_pilus_chap"/>
</dbReference>
<evidence type="ECO:0000256" key="1">
    <source>
        <dbReference type="SAM" id="SignalP"/>
    </source>
</evidence>
<feature type="signal peptide" evidence="1">
    <location>
        <begin position="1"/>
        <end position="18"/>
    </location>
</feature>
<dbReference type="PANTHER" id="PTHR30251:SF4">
    <property type="entry name" value="SLR1668 PROTEIN"/>
    <property type="match status" value="1"/>
</dbReference>
<dbReference type="SUPFAM" id="SSF49354">
    <property type="entry name" value="PapD-like"/>
    <property type="match status" value="1"/>
</dbReference>
<accession>A0ABD4SSB2</accession>
<evidence type="ECO:0000259" key="2">
    <source>
        <dbReference type="Pfam" id="PF00345"/>
    </source>
</evidence>
<dbReference type="InterPro" id="IPR013783">
    <property type="entry name" value="Ig-like_fold"/>
</dbReference>
<feature type="chain" id="PRO_5044862681" evidence="1">
    <location>
        <begin position="19"/>
        <end position="235"/>
    </location>
</feature>
<protein>
    <submittedName>
        <fullName evidence="3">Fimbria/pilus periplasmic chaperone</fullName>
    </submittedName>
</protein>
<sequence length="235" mass="26770">MKYHTFLMAWFLCSTACAADLAVQPVRLRLSEKQNRSVLTVTNRSSEATSIQVDTFSWFDEKGENRQVPFNDLIVNPPMFTLGPYGTQTIRVGMRNPAKNEKEIAYRILLRQIPSSSTIDQQIKNLQFLMQISLPVYIEPPQKNWSIKWNAKHIQANQITLTAQNTGSMHMIVHKINVNPAHTNSTDEALANIEEAMTLLPGQAYQWKIPIRHTTMPVFIHAVTDRGTEKILVEP</sequence>
<evidence type="ECO:0000313" key="4">
    <source>
        <dbReference type="Proteomes" id="UP001200247"/>
    </source>
</evidence>
<dbReference type="EMBL" id="JAJAXM010000023">
    <property type="protein sequence ID" value="MCG9026650.1"/>
    <property type="molecule type" value="Genomic_DNA"/>
</dbReference>
<organism evidence="3 4">
    <name type="scientific">Laribacter hongkongensis</name>
    <dbReference type="NCBI Taxonomy" id="168471"/>
    <lineage>
        <taxon>Bacteria</taxon>
        <taxon>Pseudomonadati</taxon>
        <taxon>Pseudomonadota</taxon>
        <taxon>Betaproteobacteria</taxon>
        <taxon>Neisseriales</taxon>
        <taxon>Aquaspirillaceae</taxon>
        <taxon>Laribacter</taxon>
    </lineage>
</organism>
<dbReference type="InterPro" id="IPR008962">
    <property type="entry name" value="PapD-like_sf"/>
</dbReference>
<dbReference type="AlphaFoldDB" id="A0ABD4SSB2"/>
<proteinExistence type="predicted"/>
<dbReference type="Proteomes" id="UP001200247">
    <property type="component" value="Unassembled WGS sequence"/>
</dbReference>
<dbReference type="PANTHER" id="PTHR30251">
    <property type="entry name" value="PILUS ASSEMBLY CHAPERONE"/>
    <property type="match status" value="1"/>
</dbReference>
<gene>
    <name evidence="3" type="ORF">LH440_12215</name>
</gene>
<comment type="caution">
    <text evidence="3">The sequence shown here is derived from an EMBL/GenBank/DDBJ whole genome shotgun (WGS) entry which is preliminary data.</text>
</comment>